<reference evidence="7" key="1">
    <citation type="submission" date="2020-11" db="EMBL/GenBank/DDBJ databases">
        <authorList>
            <consortium name="DOE Joint Genome Institute"/>
            <person name="Ahrendt S."/>
            <person name="Riley R."/>
            <person name="Andreopoulos W."/>
            <person name="Labutti K."/>
            <person name="Pangilinan J."/>
            <person name="Ruiz-Duenas F.J."/>
            <person name="Barrasa J.M."/>
            <person name="Sanchez-Garcia M."/>
            <person name="Camarero S."/>
            <person name="Miyauchi S."/>
            <person name="Serrano A."/>
            <person name="Linde D."/>
            <person name="Babiker R."/>
            <person name="Drula E."/>
            <person name="Ayuso-Fernandez I."/>
            <person name="Pacheco R."/>
            <person name="Padilla G."/>
            <person name="Ferreira P."/>
            <person name="Barriuso J."/>
            <person name="Kellner H."/>
            <person name="Castanera R."/>
            <person name="Alfaro M."/>
            <person name="Ramirez L."/>
            <person name="Pisabarro A.G."/>
            <person name="Kuo A."/>
            <person name="Tritt A."/>
            <person name="Lipzen A."/>
            <person name="He G."/>
            <person name="Yan M."/>
            <person name="Ng V."/>
            <person name="Cullen D."/>
            <person name="Martin F."/>
            <person name="Rosso M.-N."/>
            <person name="Henrissat B."/>
            <person name="Hibbett D."/>
            <person name="Martinez A.T."/>
            <person name="Grigoriev I.V."/>
        </authorList>
    </citation>
    <scope>NUCLEOTIDE SEQUENCE</scope>
    <source>
        <strain evidence="7">CBS 247.69</strain>
    </source>
</reference>
<dbReference type="PANTHER" id="PTHR19134">
    <property type="entry name" value="RECEPTOR-TYPE TYROSINE-PROTEIN PHOSPHATASE"/>
    <property type="match status" value="1"/>
</dbReference>
<feature type="region of interest" description="Disordered" evidence="3">
    <location>
        <begin position="688"/>
        <end position="766"/>
    </location>
</feature>
<sequence>MDFFSAVRDGDQRPAPTDTDDVDAFAKAIAQRYGPSSSPSIVLTARLTPDHADNHLPRRPPPLNLPFPSSPMAKMTLAPRPAVAVPSIQLPPSFTPVPPICLPDYIDDTATLIIDIRPHAAHSSARIPHALSLSVPSTLLKRPLFSLQRISTMLPSQSASARFSAWPAAARILVYDADAAAIPDSSNIHGLLRKFKLDGFSGELAWLQGGFQAVWRERRDLIDTSPPISEPDDDDDRPTNASPTPALRTKHLPMSAFSLSSTTAAAPPSKRNPNMVMSIPLPTSQPMARPAFNPFFDTIRQNTELSHGITERIPLRLPRRVRRRIADLPFRWLQEIARRAECAPRTHNSHHYHSHHHNHHNHRLVVSSSSSSSSSEDTSDSDTPDPAGVEEGTEALAMQFYRIELAEQRRLMGVMEHHSKESGRFVDEGITQASLTFPFSITAGVEKGAKNRYRHIWPFEHARVRLHPQSSEEARVGDGDGDDYVNASYVQPLGTTRRYIATQGPLPATFNDFWRLCWEQNVHVIVMLTREVEGSMVKCGSYWVDDGDEDREKKYTRTYGPLTLKLLKKEGLPGAMDLLDERERGYQTHEAPSAGGFFGVAAPQRTFGSHPHAAAFANSTSTRPTSTRRRKPITTIKRTFELSHARYPAGGVRRVVHLQYLEWPDMNVPDDARGVLELIKEVERAVEETWEEEKGGGLYPPPDENAKEAGSSGETVTPGKKRGGLDADVDAEKDTLDQSADTGRNIHTDGDKGGNEGTDARPGRSIGIGIGGVEVGRGEMAVHEKSGIARHALGCKERRPVLLHCSAGVGRTGGFIAVDAILDAVRREMRKGKSVDREVAGSEGIGREKVDDTMDVDEPEAGLVTVPLHVGGAPVGGGVAEGVGNRNVGGLVVHVPAVVMPVAGGDGVRTPMQVDEVPMDVKENRTGKEGGISTRKWAETVLDETGVGAGPVAVPRSSSSSSTSASALPSMSDSDDSGGRLGLESSSLGTSVSGTSEEEAAMKRSRAQGPLVSALHETPKEKPMDEPQSQVAEFRRGRDADNGSQPQQQHRTRTFSAPHHPHFRNRSIGSGIGSSPLASSSTPWFLGTRGRDAMGRRPFGGLAGNTTLSSDGEPPSRSMSPSADEGSASSSAPPQPRATGLLHPLSKSSPPILHTASSSPQDGAGYIPDSIVTSSFSQRSTTVDYKEPRMLHKDIHSPVRLSTYEEPIWEVVQDMREQRMSLCQSLRQYVFVHAAIIEGALMIVDEECEKEKEYTEKGDMDATVPVLGIQVSGNTGHEGYFSFGAQATTHLNFATPLPLALPPMAVARTTPYAYATPNDGSSVSSSTGKRGASPTELLKEGKKGEVLLSKRPSIKRKHLSEATRAPVPFQSHAPKSQSLGQATSTTPSSSGSVSGQGSHTLMLSTVPSSPPTYP</sequence>
<dbReference type="OrthoDB" id="6058203at2759"/>
<dbReference type="PRINTS" id="PR00700">
    <property type="entry name" value="PRTYPHPHTASE"/>
</dbReference>
<feature type="compositionally biased region" description="Low complexity" evidence="3">
    <location>
        <begin position="364"/>
        <end position="375"/>
    </location>
</feature>
<dbReference type="InterPro" id="IPR036873">
    <property type="entry name" value="Rhodanese-like_dom_sf"/>
</dbReference>
<organism evidence="7 8">
    <name type="scientific">Collybia nuda</name>
    <dbReference type="NCBI Taxonomy" id="64659"/>
    <lineage>
        <taxon>Eukaryota</taxon>
        <taxon>Fungi</taxon>
        <taxon>Dikarya</taxon>
        <taxon>Basidiomycota</taxon>
        <taxon>Agaricomycotina</taxon>
        <taxon>Agaricomycetes</taxon>
        <taxon>Agaricomycetidae</taxon>
        <taxon>Agaricales</taxon>
        <taxon>Tricholomatineae</taxon>
        <taxon>Clitocybaceae</taxon>
        <taxon>Collybia</taxon>
    </lineage>
</organism>
<evidence type="ECO:0000259" key="6">
    <source>
        <dbReference type="PROSITE" id="PS50206"/>
    </source>
</evidence>
<dbReference type="SUPFAM" id="SSF52821">
    <property type="entry name" value="Rhodanese/Cell cycle control phosphatase"/>
    <property type="match status" value="1"/>
</dbReference>
<feature type="compositionally biased region" description="Polar residues" evidence="3">
    <location>
        <begin position="1318"/>
        <end position="1328"/>
    </location>
</feature>
<dbReference type="Proteomes" id="UP000807353">
    <property type="component" value="Unassembled WGS sequence"/>
</dbReference>
<evidence type="ECO:0000256" key="3">
    <source>
        <dbReference type="SAM" id="MobiDB-lite"/>
    </source>
</evidence>
<evidence type="ECO:0000256" key="2">
    <source>
        <dbReference type="ARBA" id="ARBA00013064"/>
    </source>
</evidence>
<feature type="compositionally biased region" description="Low complexity" evidence="3">
    <location>
        <begin position="957"/>
        <end position="972"/>
    </location>
</feature>
<evidence type="ECO:0000259" key="5">
    <source>
        <dbReference type="PROSITE" id="PS50056"/>
    </source>
</evidence>
<protein>
    <recommendedName>
        <fullName evidence="2">protein-tyrosine-phosphatase</fullName>
        <ecNumber evidence="2">3.1.3.48</ecNumber>
    </recommendedName>
</protein>
<feature type="region of interest" description="Disordered" evidence="3">
    <location>
        <begin position="223"/>
        <end position="253"/>
    </location>
</feature>
<dbReference type="Pfam" id="PF00102">
    <property type="entry name" value="Y_phosphatase"/>
    <property type="match status" value="3"/>
</dbReference>
<dbReference type="PANTHER" id="PTHR19134:SF561">
    <property type="entry name" value="PROTEIN TYROSINE PHOSPHATASE 36E, ISOFORM A"/>
    <property type="match status" value="1"/>
</dbReference>
<feature type="domain" description="Rhodanese" evidence="6">
    <location>
        <begin position="107"/>
        <end position="223"/>
    </location>
</feature>
<dbReference type="InterPro" id="IPR016130">
    <property type="entry name" value="Tyr_Pase_AS"/>
</dbReference>
<dbReference type="Gene3D" id="3.40.250.10">
    <property type="entry name" value="Rhodanese-like domain"/>
    <property type="match status" value="1"/>
</dbReference>
<feature type="region of interest" description="Disordered" evidence="3">
    <location>
        <begin position="947"/>
        <end position="1171"/>
    </location>
</feature>
<dbReference type="SMART" id="SM00404">
    <property type="entry name" value="PTPc_motif"/>
    <property type="match status" value="1"/>
</dbReference>
<evidence type="ECO:0000256" key="1">
    <source>
        <dbReference type="ARBA" id="ARBA00009649"/>
    </source>
</evidence>
<dbReference type="InterPro" id="IPR029021">
    <property type="entry name" value="Prot-tyrosine_phosphatase-like"/>
</dbReference>
<dbReference type="SMART" id="SM00194">
    <property type="entry name" value="PTPc"/>
    <property type="match status" value="1"/>
</dbReference>
<feature type="compositionally biased region" description="Low complexity" evidence="3">
    <location>
        <begin position="1067"/>
        <end position="1081"/>
    </location>
</feature>
<dbReference type="EC" id="3.1.3.48" evidence="2"/>
<feature type="domain" description="Tyrosine specific protein phosphatases" evidence="5">
    <location>
        <begin position="794"/>
        <end position="821"/>
    </location>
</feature>
<feature type="region of interest" description="Disordered" evidence="3">
    <location>
        <begin position="1"/>
        <end position="20"/>
    </location>
</feature>
<dbReference type="InterPro" id="IPR050348">
    <property type="entry name" value="Protein-Tyr_Phosphatase"/>
</dbReference>
<dbReference type="PROSITE" id="PS00383">
    <property type="entry name" value="TYR_PHOSPHATASE_1"/>
    <property type="match status" value="1"/>
</dbReference>
<dbReference type="GO" id="GO:0004725">
    <property type="term" value="F:protein tyrosine phosphatase activity"/>
    <property type="evidence" value="ECO:0007669"/>
    <property type="project" value="UniProtKB-EC"/>
</dbReference>
<evidence type="ECO:0000313" key="8">
    <source>
        <dbReference type="Proteomes" id="UP000807353"/>
    </source>
</evidence>
<dbReference type="InterPro" id="IPR000242">
    <property type="entry name" value="PTP_cat"/>
</dbReference>
<dbReference type="SUPFAM" id="SSF52799">
    <property type="entry name" value="(Phosphotyrosine protein) phosphatases II"/>
    <property type="match status" value="2"/>
</dbReference>
<feature type="compositionally biased region" description="Basic residues" evidence="3">
    <location>
        <begin position="347"/>
        <end position="363"/>
    </location>
</feature>
<feature type="compositionally biased region" description="Low complexity" evidence="3">
    <location>
        <begin position="1383"/>
        <end position="1398"/>
    </location>
</feature>
<dbReference type="PROSITE" id="PS50056">
    <property type="entry name" value="TYR_PHOSPHATASE_2"/>
    <property type="match status" value="1"/>
</dbReference>
<feature type="domain" description="Tyrosine-protein phosphatase" evidence="4">
    <location>
        <begin position="450"/>
        <end position="836"/>
    </location>
</feature>
<keyword evidence="8" id="KW-1185">Reference proteome</keyword>
<dbReference type="InterPro" id="IPR001763">
    <property type="entry name" value="Rhodanese-like_dom"/>
</dbReference>
<comment type="caution">
    <text evidence="7">The sequence shown here is derived from an EMBL/GenBank/DDBJ whole genome shotgun (WGS) entry which is preliminary data.</text>
</comment>
<accession>A0A9P5XXN3</accession>
<comment type="similarity">
    <text evidence="1">Belongs to the protein-tyrosine phosphatase family. Non-receptor class subfamily.</text>
</comment>
<dbReference type="EMBL" id="MU150370">
    <property type="protein sequence ID" value="KAF9457471.1"/>
    <property type="molecule type" value="Genomic_DNA"/>
</dbReference>
<feature type="compositionally biased region" description="Polar residues" evidence="3">
    <location>
        <begin position="1373"/>
        <end position="1382"/>
    </location>
</feature>
<gene>
    <name evidence="7" type="ORF">BDZ94DRAFT_1301884</name>
</gene>
<feature type="compositionally biased region" description="Basic and acidic residues" evidence="3">
    <location>
        <begin position="744"/>
        <end position="762"/>
    </location>
</feature>
<dbReference type="PROSITE" id="PS50055">
    <property type="entry name" value="TYR_PHOSPHATASE_PTP"/>
    <property type="match status" value="1"/>
</dbReference>
<feature type="region of interest" description="Disordered" evidence="3">
    <location>
        <begin position="344"/>
        <end position="389"/>
    </location>
</feature>
<dbReference type="InterPro" id="IPR000387">
    <property type="entry name" value="Tyr_Pase_dom"/>
</dbReference>
<dbReference type="Gene3D" id="3.90.190.10">
    <property type="entry name" value="Protein tyrosine phosphatase superfamily"/>
    <property type="match status" value="2"/>
</dbReference>
<feature type="compositionally biased region" description="Low complexity" evidence="3">
    <location>
        <begin position="1118"/>
        <end position="1132"/>
    </location>
</feature>
<evidence type="ECO:0000313" key="7">
    <source>
        <dbReference type="EMBL" id="KAF9457471.1"/>
    </source>
</evidence>
<proteinExistence type="inferred from homology"/>
<feature type="compositionally biased region" description="Low complexity" evidence="3">
    <location>
        <begin position="982"/>
        <end position="995"/>
    </location>
</feature>
<dbReference type="PROSITE" id="PS50206">
    <property type="entry name" value="RHODANESE_3"/>
    <property type="match status" value="1"/>
</dbReference>
<feature type="region of interest" description="Disordered" evidence="3">
    <location>
        <begin position="1316"/>
        <end position="1414"/>
    </location>
</feature>
<name>A0A9P5XXN3_9AGAR</name>
<evidence type="ECO:0000259" key="4">
    <source>
        <dbReference type="PROSITE" id="PS50055"/>
    </source>
</evidence>
<dbReference type="InterPro" id="IPR003595">
    <property type="entry name" value="Tyr_Pase_cat"/>
</dbReference>